<feature type="domain" description="LTD" evidence="1">
    <location>
        <begin position="9"/>
        <end position="140"/>
    </location>
</feature>
<organism evidence="2">
    <name type="scientific">marine metagenome</name>
    <dbReference type="NCBI Taxonomy" id="408172"/>
    <lineage>
        <taxon>unclassified sequences</taxon>
        <taxon>metagenomes</taxon>
        <taxon>ecological metagenomes</taxon>
    </lineage>
</organism>
<name>A0A382PY37_9ZZZZ</name>
<protein>
    <recommendedName>
        <fullName evidence="1">LTD domain-containing protein</fullName>
    </recommendedName>
</protein>
<evidence type="ECO:0000313" key="2">
    <source>
        <dbReference type="EMBL" id="SVC78263.1"/>
    </source>
</evidence>
<feature type="non-terminal residue" evidence="2">
    <location>
        <position position="231"/>
    </location>
</feature>
<dbReference type="SUPFAM" id="SSF74853">
    <property type="entry name" value="Lamin A/C globular tail domain"/>
    <property type="match status" value="1"/>
</dbReference>
<dbReference type="AlphaFoldDB" id="A0A382PY37"/>
<gene>
    <name evidence="2" type="ORF">METZ01_LOCUS331117</name>
</gene>
<evidence type="ECO:0000259" key="1">
    <source>
        <dbReference type="PROSITE" id="PS51841"/>
    </source>
</evidence>
<sequence>MNRILFWATVAWTVLAASGVRAEQVVINEVMYNPRGDGPEWIELSNITATPFDIAGWKLRGDVELDFPLFDGNRADEAFLGHWQKIILTNIDPGSFRQQYGTPSSVKVFGPWEGSLPNDGGRIMVRDKNGVRVCTLGYSDRGKWPAAADGTGHTLVLQNSDFVVDDWNNWSFSKRPGGTPGGDPMLSVETPVASPEVNLTSGIVLLDYGDIWKYNEDNRNLGTGWRRTTYS</sequence>
<reference evidence="2" key="1">
    <citation type="submission" date="2018-05" db="EMBL/GenBank/DDBJ databases">
        <authorList>
            <person name="Lanie J.A."/>
            <person name="Ng W.-L."/>
            <person name="Kazmierczak K.M."/>
            <person name="Andrzejewski T.M."/>
            <person name="Davidsen T.M."/>
            <person name="Wayne K.J."/>
            <person name="Tettelin H."/>
            <person name="Glass J.I."/>
            <person name="Rusch D."/>
            <person name="Podicherti R."/>
            <person name="Tsui H.-C.T."/>
            <person name="Winkler M.E."/>
        </authorList>
    </citation>
    <scope>NUCLEOTIDE SEQUENCE</scope>
</reference>
<dbReference type="Pfam" id="PF00932">
    <property type="entry name" value="LTD"/>
    <property type="match status" value="1"/>
</dbReference>
<dbReference type="PROSITE" id="PS51841">
    <property type="entry name" value="LTD"/>
    <property type="match status" value="1"/>
</dbReference>
<proteinExistence type="predicted"/>
<dbReference type="EMBL" id="UINC01110629">
    <property type="protein sequence ID" value="SVC78263.1"/>
    <property type="molecule type" value="Genomic_DNA"/>
</dbReference>
<dbReference type="InterPro" id="IPR036415">
    <property type="entry name" value="Lamin_tail_dom_sf"/>
</dbReference>
<accession>A0A382PY37</accession>
<dbReference type="InterPro" id="IPR001322">
    <property type="entry name" value="Lamin_tail_dom"/>
</dbReference>